<dbReference type="PANTHER" id="PTHR21207:SF2">
    <property type="entry name" value="PARKIN COREGULATED GENE PROTEIN"/>
    <property type="match status" value="1"/>
</dbReference>
<name>A0A8B7NCX7_HYAAZ</name>
<dbReference type="KEGG" id="hazt:108668717"/>
<reference evidence="3" key="1">
    <citation type="submission" date="2025-08" db="UniProtKB">
        <authorList>
            <consortium name="RefSeq"/>
        </authorList>
    </citation>
    <scope>IDENTIFICATION</scope>
    <source>
        <tissue evidence="3">Whole organism</tissue>
    </source>
</reference>
<feature type="compositionally biased region" description="Low complexity" evidence="1">
    <location>
        <begin position="78"/>
        <end position="87"/>
    </location>
</feature>
<dbReference type="AlphaFoldDB" id="A0A8B7NCX7"/>
<organism evidence="2 3">
    <name type="scientific">Hyalella azteca</name>
    <name type="common">Amphipod</name>
    <dbReference type="NCBI Taxonomy" id="294128"/>
    <lineage>
        <taxon>Eukaryota</taxon>
        <taxon>Metazoa</taxon>
        <taxon>Ecdysozoa</taxon>
        <taxon>Arthropoda</taxon>
        <taxon>Crustacea</taxon>
        <taxon>Multicrustacea</taxon>
        <taxon>Malacostraca</taxon>
        <taxon>Eumalacostraca</taxon>
        <taxon>Peracarida</taxon>
        <taxon>Amphipoda</taxon>
        <taxon>Senticaudata</taxon>
        <taxon>Talitrida</taxon>
        <taxon>Talitroidea</taxon>
        <taxon>Hyalellidae</taxon>
        <taxon>Hyalella</taxon>
    </lineage>
</organism>
<protein>
    <submittedName>
        <fullName evidence="3">Uncharacterized protein LOC108668717</fullName>
    </submittedName>
</protein>
<dbReference type="GO" id="GO:0051879">
    <property type="term" value="F:Hsp90 protein binding"/>
    <property type="evidence" value="ECO:0007669"/>
    <property type="project" value="TreeGrafter"/>
</dbReference>
<evidence type="ECO:0000313" key="3">
    <source>
        <dbReference type="RefSeq" id="XP_018011450.2"/>
    </source>
</evidence>
<dbReference type="Pfam" id="PF10274">
    <property type="entry name" value="ParcG"/>
    <property type="match status" value="1"/>
</dbReference>
<proteinExistence type="predicted"/>
<dbReference type="Proteomes" id="UP000694843">
    <property type="component" value="Unplaced"/>
</dbReference>
<dbReference type="PANTHER" id="PTHR21207">
    <property type="entry name" value="PARKIN COREGULATED GENE PROTEIN PARK2 COREGULATED"/>
    <property type="match status" value="1"/>
</dbReference>
<gene>
    <name evidence="3" type="primary">LOC108668717</name>
</gene>
<dbReference type="RefSeq" id="XP_018011450.2">
    <property type="nucleotide sequence ID" value="XM_018155961.2"/>
</dbReference>
<feature type="region of interest" description="Disordered" evidence="1">
    <location>
        <begin position="63"/>
        <end position="126"/>
    </location>
</feature>
<accession>A0A8B7NCX7</accession>
<dbReference type="GeneID" id="108668717"/>
<feature type="compositionally biased region" description="Low complexity" evidence="1">
    <location>
        <begin position="235"/>
        <end position="246"/>
    </location>
</feature>
<dbReference type="OrthoDB" id="5954824at2759"/>
<evidence type="ECO:0000256" key="1">
    <source>
        <dbReference type="SAM" id="MobiDB-lite"/>
    </source>
</evidence>
<keyword evidence="2" id="KW-1185">Reference proteome</keyword>
<sequence length="486" mass="54351">MNVISRLPDNVYSRRRPYSHTSSIKSIIHGPNIEDIEAELRKLEIEQEEEFNARARSANRLSANAKNSADIREGSANSSRRSSVVSSKLQQTVDEKSVVSEEPQSAKLLKNRHARALSARSSTKNNAVEKGEILGSSKSNNMRRARPKTCIAAFTSPGSNNHHGNKRLRDKFSEFPTSAQQGEVQTPLLLSSAVRHPGDPETLAERYQWGVRGSALADSANYDTREPSRRRVKPRVSASAPPRSSASKASFFLGHLAGQPRSQSARAVEAFTPASRMRNTYVIAPKRLKVFEPRPSPPTTFRRMYERGDIPVTILHDHRGQSLRWKVDLSKLDYGQYLPLFFDGLRETRHPYDFFSRAGVRDLLANGGDKIVPLIPQLILPMKSALNTRIPGVVCTVLKVLQELLQAAPGAGEAIVPYYRQLLPTLNLFQHVNVNCGDEIDYSQQRRENLGDLIQETLEMLERHGGKDAYINIKYMVPTYQSCAAT</sequence>
<dbReference type="GO" id="GO:0030544">
    <property type="term" value="F:Hsp70 protein binding"/>
    <property type="evidence" value="ECO:0007669"/>
    <property type="project" value="TreeGrafter"/>
</dbReference>
<dbReference type="InterPro" id="IPR019399">
    <property type="entry name" value="Parkin_co-regulated_protein"/>
</dbReference>
<evidence type="ECO:0000313" key="2">
    <source>
        <dbReference type="Proteomes" id="UP000694843"/>
    </source>
</evidence>
<feature type="region of interest" description="Disordered" evidence="1">
    <location>
        <begin position="220"/>
        <end position="246"/>
    </location>
</feature>
<feature type="region of interest" description="Disordered" evidence="1">
    <location>
        <begin position="1"/>
        <end position="20"/>
    </location>
</feature>